<keyword evidence="2" id="KW-0472">Membrane</keyword>
<feature type="region of interest" description="Disordered" evidence="1">
    <location>
        <begin position="101"/>
        <end position="124"/>
    </location>
</feature>
<protein>
    <submittedName>
        <fullName evidence="3">Integral membrane protein</fullName>
    </submittedName>
</protein>
<evidence type="ECO:0000313" key="3">
    <source>
        <dbReference type="EMBL" id="DAF88465.1"/>
    </source>
</evidence>
<keyword evidence="2" id="KW-0812">Transmembrane</keyword>
<reference evidence="3" key="1">
    <citation type="journal article" date="2021" name="Proc. Natl. Acad. Sci. U.S.A.">
        <title>A Catalog of Tens of Thousands of Viruses from Human Metagenomes Reveals Hidden Associations with Chronic Diseases.</title>
        <authorList>
            <person name="Tisza M.J."/>
            <person name="Buck C.B."/>
        </authorList>
    </citation>
    <scope>NUCLEOTIDE SEQUENCE</scope>
    <source>
        <strain evidence="3">CtdHi7</strain>
    </source>
</reference>
<feature type="compositionally biased region" description="Acidic residues" evidence="1">
    <location>
        <begin position="115"/>
        <end position="124"/>
    </location>
</feature>
<evidence type="ECO:0000256" key="1">
    <source>
        <dbReference type="SAM" id="MobiDB-lite"/>
    </source>
</evidence>
<name>A0A8S5U1Y4_9CAUD</name>
<dbReference type="EMBL" id="BK015985">
    <property type="protein sequence ID" value="DAF88465.1"/>
    <property type="molecule type" value="Genomic_DNA"/>
</dbReference>
<sequence length="124" mass="14169">MQKPKKSVGVMNIILVIIALTLVTFTVVMIRTFWLYGAIPDTLCTCVFGVLGTECGAMAWIKTNKDKHRDRKYELEDREYYDKKNGGISMTDKKTEVTEEIKDFPTQDTFNSEDMAAENDEEAE</sequence>
<accession>A0A8S5U1Y4</accession>
<proteinExistence type="predicted"/>
<organism evidence="3">
    <name type="scientific">Siphoviridae sp. ctdHi7</name>
    <dbReference type="NCBI Taxonomy" id="2825577"/>
    <lineage>
        <taxon>Viruses</taxon>
        <taxon>Duplodnaviria</taxon>
        <taxon>Heunggongvirae</taxon>
        <taxon>Uroviricota</taxon>
        <taxon>Caudoviricetes</taxon>
    </lineage>
</organism>
<feature type="transmembrane region" description="Helical" evidence="2">
    <location>
        <begin position="12"/>
        <end position="36"/>
    </location>
</feature>
<feature type="transmembrane region" description="Helical" evidence="2">
    <location>
        <begin position="42"/>
        <end position="61"/>
    </location>
</feature>
<keyword evidence="2" id="KW-1133">Transmembrane helix</keyword>
<evidence type="ECO:0000256" key="2">
    <source>
        <dbReference type="SAM" id="Phobius"/>
    </source>
</evidence>